<reference evidence="7 8" key="2">
    <citation type="submission" date="2016-08" db="EMBL/GenBank/DDBJ databases">
        <title>Pervasive Adenine N6-methylation of Active Genes in Fungi.</title>
        <authorList>
            <consortium name="DOE Joint Genome Institute"/>
            <person name="Mondo S.J."/>
            <person name="Dannebaum R.O."/>
            <person name="Kuo R.C."/>
            <person name="Labutti K."/>
            <person name="Haridas S."/>
            <person name="Kuo A."/>
            <person name="Salamov A."/>
            <person name="Ahrendt S.R."/>
            <person name="Lipzen A."/>
            <person name="Sullivan W."/>
            <person name="Andreopoulos W.B."/>
            <person name="Clum A."/>
            <person name="Lindquist E."/>
            <person name="Daum C."/>
            <person name="Ramamoorthy G.K."/>
            <person name="Gryganskyi A."/>
            <person name="Culley D."/>
            <person name="Magnuson J.K."/>
            <person name="James T.Y."/>
            <person name="O'Malley M.A."/>
            <person name="Stajich J.E."/>
            <person name="Spatafora J.W."/>
            <person name="Visel A."/>
            <person name="Grigoriev I.V."/>
        </authorList>
    </citation>
    <scope>NUCLEOTIDE SEQUENCE [LARGE SCALE GENOMIC DNA]</scope>
    <source>
        <strain evidence="8">finn</strain>
    </source>
</reference>
<sequence>MPLLRRKTVPLEPTPVEDSTNKIKDVWQIRFTGEIFTDYIKYIDKIMLYKKPIWTCELTGKMNLTYEEALDSERNCREKTKNSYPEVWIPLTLELAQYKQGKLNDIVDNIYEYLKDKYIIGEILYFTIPNTQQQKLGKLVSISDTSEDKEKKYRVHMISKFGKELKEGDFGSKPIEYEVDFDSLRRDRCIYSKQLIRNFLRESTTRDSWLGAPIVVKKSIAKKYNISQEPPSELKDIIEEKSKKRKRNSEDIESDDKDESSDENENDKKKQKNSKDEEDEEKDGGNKSKKSKKMNKKEEVKKEEEEEKKEIIEDINIKYPIEDLDLPKYIEEDKSLEIPKPSSDFGHISQKQVSSALMVWDFLCVYGKPLNLFPFTFDFFEQSLSYKDEKPINFLIKEIYCSLLILILNNFKTLNNENYANFDRSTITTEIHSVDNKYSTTTMQTLKKLIIHDKVNEIVVLNDVD</sequence>
<keyword evidence="8" id="KW-1185">Reference proteome</keyword>
<feature type="region of interest" description="Disordered" evidence="4">
    <location>
        <begin position="235"/>
        <end position="305"/>
    </location>
</feature>
<dbReference type="InterPro" id="IPR013136">
    <property type="entry name" value="WSTF_Acf1_Cbp146"/>
</dbReference>
<evidence type="ECO:0000259" key="5">
    <source>
        <dbReference type="PROSITE" id="PS50827"/>
    </source>
</evidence>
<dbReference type="EMBL" id="MCFH01000020">
    <property type="protein sequence ID" value="ORX50764.1"/>
    <property type="molecule type" value="Genomic_DNA"/>
</dbReference>
<dbReference type="PANTHER" id="PTHR32075">
    <property type="entry name" value="ISWI CHROMATIN-REMODELING COMPLEX SUBUNIT YPL216W-RELATED"/>
    <property type="match status" value="1"/>
</dbReference>
<dbReference type="Pfam" id="PF02791">
    <property type="entry name" value="DDT"/>
    <property type="match status" value="1"/>
</dbReference>
<evidence type="ECO:0000256" key="4">
    <source>
        <dbReference type="SAM" id="MobiDB-lite"/>
    </source>
</evidence>
<evidence type="ECO:0000256" key="1">
    <source>
        <dbReference type="ARBA" id="ARBA00004123"/>
    </source>
</evidence>
<reference evidence="7 8" key="1">
    <citation type="submission" date="2016-08" db="EMBL/GenBank/DDBJ databases">
        <title>Genomes of anaerobic fungi encode conserved fungal cellulosomes for biomass hydrolysis.</title>
        <authorList>
            <consortium name="DOE Joint Genome Institute"/>
            <person name="Haitjema C.H."/>
            <person name="Gilmore S.P."/>
            <person name="Henske J.K."/>
            <person name="Solomon K.V."/>
            <person name="De Groot R."/>
            <person name="Kuo A."/>
            <person name="Mondo S.J."/>
            <person name="Salamov A.A."/>
            <person name="Labutti K."/>
            <person name="Zhao Z."/>
            <person name="Chiniquy J."/>
            <person name="Barry K."/>
            <person name="Brewer H.M."/>
            <person name="Purvine S.O."/>
            <person name="Wright A.T."/>
            <person name="Boxma B."/>
            <person name="Van Alen T."/>
            <person name="Hackstein J.H."/>
            <person name="Baker S.E."/>
            <person name="Grigoriev I.V."/>
            <person name="O'Malley M.A."/>
        </authorList>
    </citation>
    <scope>NUCLEOTIDE SEQUENCE [LARGE SCALE GENOMIC DNA]</scope>
    <source>
        <strain evidence="8">finn</strain>
    </source>
</reference>
<evidence type="ECO:0000259" key="6">
    <source>
        <dbReference type="PROSITE" id="PS51136"/>
    </source>
</evidence>
<evidence type="ECO:0000313" key="7">
    <source>
        <dbReference type="EMBL" id="ORX50764.1"/>
    </source>
</evidence>
<evidence type="ECO:0000256" key="2">
    <source>
        <dbReference type="ARBA" id="ARBA00023242"/>
    </source>
</evidence>
<dbReference type="Proteomes" id="UP000193719">
    <property type="component" value="Unassembled WGS sequence"/>
</dbReference>
<dbReference type="STRING" id="1754191.A0A1Y1VA84"/>
<dbReference type="InterPro" id="IPR018501">
    <property type="entry name" value="DDT_dom"/>
</dbReference>
<feature type="domain" description="WAC" evidence="6">
    <location>
        <begin position="24"/>
        <end position="135"/>
    </location>
</feature>
<keyword evidence="2 3" id="KW-0539">Nucleus</keyword>
<proteinExistence type="predicted"/>
<comment type="caution">
    <text evidence="7">The sequence shown here is derived from an EMBL/GenBank/DDBJ whole genome shotgun (WGS) entry which is preliminary data.</text>
</comment>
<feature type="compositionally biased region" description="Basic and acidic residues" evidence="4">
    <location>
        <begin position="296"/>
        <end position="305"/>
    </location>
</feature>
<dbReference type="PANTHER" id="PTHR32075:SF6">
    <property type="entry name" value="ISWI CHROMATIN-REMODELING COMPLEX SUBUNIT YPL216W-RELATED"/>
    <property type="match status" value="1"/>
</dbReference>
<feature type="compositionally biased region" description="Acidic residues" evidence="4">
    <location>
        <begin position="251"/>
        <end position="265"/>
    </location>
</feature>
<organism evidence="7 8">
    <name type="scientific">Piromyces finnis</name>
    <dbReference type="NCBI Taxonomy" id="1754191"/>
    <lineage>
        <taxon>Eukaryota</taxon>
        <taxon>Fungi</taxon>
        <taxon>Fungi incertae sedis</taxon>
        <taxon>Chytridiomycota</taxon>
        <taxon>Chytridiomycota incertae sedis</taxon>
        <taxon>Neocallimastigomycetes</taxon>
        <taxon>Neocallimastigales</taxon>
        <taxon>Neocallimastigaceae</taxon>
        <taxon>Piromyces</taxon>
    </lineage>
</organism>
<evidence type="ECO:0008006" key="9">
    <source>
        <dbReference type="Google" id="ProtNLM"/>
    </source>
</evidence>
<evidence type="ECO:0000313" key="8">
    <source>
        <dbReference type="Proteomes" id="UP000193719"/>
    </source>
</evidence>
<name>A0A1Y1VA84_9FUNG</name>
<dbReference type="GO" id="GO:0005634">
    <property type="term" value="C:nucleus"/>
    <property type="evidence" value="ECO:0007669"/>
    <property type="project" value="UniProtKB-SubCell"/>
</dbReference>
<dbReference type="GO" id="GO:0000781">
    <property type="term" value="C:chromosome, telomeric region"/>
    <property type="evidence" value="ECO:0007669"/>
    <property type="project" value="GOC"/>
</dbReference>
<comment type="subcellular location">
    <subcellularLocation>
        <location evidence="1 3">Nucleus</location>
    </subcellularLocation>
</comment>
<feature type="domain" description="DDT" evidence="5">
    <location>
        <begin position="350"/>
        <end position="413"/>
    </location>
</feature>
<dbReference type="AlphaFoldDB" id="A0A1Y1VA84"/>
<protein>
    <recommendedName>
        <fullName evidence="9">WAC domain-containing protein</fullName>
    </recommendedName>
</protein>
<feature type="non-terminal residue" evidence="7">
    <location>
        <position position="465"/>
    </location>
</feature>
<dbReference type="PROSITE" id="PS50827">
    <property type="entry name" value="DDT"/>
    <property type="match status" value="1"/>
</dbReference>
<dbReference type="OrthoDB" id="332390at2759"/>
<accession>A0A1Y1VA84</accession>
<dbReference type="GO" id="GO:0031509">
    <property type="term" value="P:subtelomeric heterochromatin formation"/>
    <property type="evidence" value="ECO:0007669"/>
    <property type="project" value="TreeGrafter"/>
</dbReference>
<evidence type="ECO:0000256" key="3">
    <source>
        <dbReference type="PROSITE-ProRule" id="PRU00475"/>
    </source>
</evidence>
<gene>
    <name evidence="7" type="ORF">BCR36DRAFT_326692</name>
</gene>
<dbReference type="PROSITE" id="PS51136">
    <property type="entry name" value="WAC"/>
    <property type="match status" value="1"/>
</dbReference>
<dbReference type="Pfam" id="PF10537">
    <property type="entry name" value="WAC_Acf1_DNA_bd"/>
    <property type="match status" value="1"/>
</dbReference>